<accession>C9LQR5</accession>
<dbReference type="AlphaFoldDB" id="C9LQR5"/>
<comment type="caution">
    <text evidence="1">The sequence shown here is derived from an EMBL/GenBank/DDBJ whole genome shotgun (WGS) entry which is preliminary data.</text>
</comment>
<evidence type="ECO:0000313" key="2">
    <source>
        <dbReference type="Proteomes" id="UP000004736"/>
    </source>
</evidence>
<dbReference type="HOGENOM" id="CLU_3250600_0_0_9"/>
<organism evidence="1 2">
    <name type="scientific">Dialister invisus DSM 15470</name>
    <dbReference type="NCBI Taxonomy" id="592028"/>
    <lineage>
        <taxon>Bacteria</taxon>
        <taxon>Bacillati</taxon>
        <taxon>Bacillota</taxon>
        <taxon>Negativicutes</taxon>
        <taxon>Veillonellales</taxon>
        <taxon>Veillonellaceae</taxon>
        <taxon>Dialister</taxon>
    </lineage>
</organism>
<proteinExistence type="predicted"/>
<dbReference type="EMBL" id="ACIM02000001">
    <property type="protein sequence ID" value="EEW97901.1"/>
    <property type="molecule type" value="Genomic_DNA"/>
</dbReference>
<dbReference type="Proteomes" id="UP000004736">
    <property type="component" value="Unassembled WGS sequence"/>
</dbReference>
<name>C9LQR5_9FIRM</name>
<evidence type="ECO:0000313" key="1">
    <source>
        <dbReference type="EMBL" id="EEW97901.1"/>
    </source>
</evidence>
<keyword evidence="2" id="KW-1185">Reference proteome</keyword>
<reference evidence="1" key="1">
    <citation type="submission" date="2009-09" db="EMBL/GenBank/DDBJ databases">
        <authorList>
            <person name="Weinstock G."/>
            <person name="Sodergren E."/>
            <person name="Clifton S."/>
            <person name="Fulton L."/>
            <person name="Fulton B."/>
            <person name="Courtney L."/>
            <person name="Fronick C."/>
            <person name="Harrison M."/>
            <person name="Strong C."/>
            <person name="Farmer C."/>
            <person name="Delahaunty K."/>
            <person name="Markovic C."/>
            <person name="Hall O."/>
            <person name="Minx P."/>
            <person name="Tomlinson C."/>
            <person name="Mitreva M."/>
            <person name="Nelson J."/>
            <person name="Hou S."/>
            <person name="Wollam A."/>
            <person name="Pepin K.H."/>
            <person name="Johnson M."/>
            <person name="Bhonagiri V."/>
            <person name="Nash W.E."/>
            <person name="Warren W."/>
            <person name="Chinwalla A."/>
            <person name="Mardis E.R."/>
            <person name="Wilson R.K."/>
        </authorList>
    </citation>
    <scope>NUCLEOTIDE SEQUENCE [LARGE SCALE GENOMIC DNA]</scope>
    <source>
        <strain evidence="1">DSM 15470</strain>
    </source>
</reference>
<sequence>MHKKDYIKSMKNEQEYTILFVFSDIFMQNQIHLCNLGADYFR</sequence>
<protein>
    <submittedName>
        <fullName evidence="1">Uncharacterized protein</fullName>
    </submittedName>
</protein>
<gene>
    <name evidence="1" type="ORF">GCWU000321_01897</name>
</gene>